<dbReference type="EMBL" id="LT607411">
    <property type="protein sequence ID" value="SCF37550.1"/>
    <property type="molecule type" value="Genomic_DNA"/>
</dbReference>
<keyword evidence="1" id="KW-0812">Transmembrane</keyword>
<reference evidence="3" key="1">
    <citation type="submission" date="2016-06" db="EMBL/GenBank/DDBJ databases">
        <authorList>
            <person name="Varghese N."/>
            <person name="Submissions Spin"/>
        </authorList>
    </citation>
    <scope>NUCLEOTIDE SEQUENCE [LARGE SCALE GENOMIC DNA]</scope>
    <source>
        <strain evidence="3">DSM 43909</strain>
    </source>
</reference>
<feature type="transmembrane region" description="Helical" evidence="1">
    <location>
        <begin position="34"/>
        <end position="55"/>
    </location>
</feature>
<dbReference type="Proteomes" id="UP000198242">
    <property type="component" value="Chromosome I"/>
</dbReference>
<dbReference type="RefSeq" id="WP_089009451.1">
    <property type="nucleotide sequence ID" value="NZ_LT607411.1"/>
</dbReference>
<dbReference type="SUPFAM" id="SSF82171">
    <property type="entry name" value="DPP6 N-terminal domain-like"/>
    <property type="match status" value="1"/>
</dbReference>
<dbReference type="OrthoDB" id="3346200at2"/>
<evidence type="ECO:0000256" key="1">
    <source>
        <dbReference type="SAM" id="Phobius"/>
    </source>
</evidence>
<keyword evidence="1" id="KW-1133">Transmembrane helix</keyword>
<sequence length="398" mass="41762">MNELRELFHTKAAEVPCYDVGGQVLRAARRRRRVVRGVPVAALAGVLAVVGVVAATGPFGGSVPIVAADRPAVAVSLPWLPAIVGEDDGEAVPLPTDRAVGAGSVLYGRCAPPCAPRLVTEDGREYELPGPEAKSPAAPRVPTLSPDGRWLSYPDAGGRYVLRDLTDVRTVPTGTRRVIGWSADSRWAALADATDEDVTALLSPGDAREVPMTLPTDEQRPLAGLTRDGGAVFGTTEARADDAPVELRMIDANGATRTARVDTSDLLGPDRELSGFPVLAADGTTVLFQVMRMRDGLASPGDVVRVDLADGSVDARFRLPVGDADVRPGQAVGGHETGPSGGQHRQLVSALAEGAVLVHWQGALPYAVEVLDLRSGDREAITRVADGVVWLRVRGQTG</sequence>
<evidence type="ECO:0000313" key="2">
    <source>
        <dbReference type="EMBL" id="SCF37550.1"/>
    </source>
</evidence>
<protein>
    <recommendedName>
        <fullName evidence="4">WD40-like Beta Propeller Repeat</fullName>
    </recommendedName>
</protein>
<evidence type="ECO:0008006" key="4">
    <source>
        <dbReference type="Google" id="ProtNLM"/>
    </source>
</evidence>
<gene>
    <name evidence="2" type="ORF">GA0074695_6274</name>
</gene>
<name>A0A1C4ZX59_MICVI</name>
<organism evidence="2 3">
    <name type="scientific">Micromonospora viridifaciens</name>
    <dbReference type="NCBI Taxonomy" id="1881"/>
    <lineage>
        <taxon>Bacteria</taxon>
        <taxon>Bacillati</taxon>
        <taxon>Actinomycetota</taxon>
        <taxon>Actinomycetes</taxon>
        <taxon>Micromonosporales</taxon>
        <taxon>Micromonosporaceae</taxon>
        <taxon>Micromonospora</taxon>
    </lineage>
</organism>
<dbReference type="AlphaFoldDB" id="A0A1C4ZX59"/>
<keyword evidence="3" id="KW-1185">Reference proteome</keyword>
<accession>A0A1C4ZX59</accession>
<evidence type="ECO:0000313" key="3">
    <source>
        <dbReference type="Proteomes" id="UP000198242"/>
    </source>
</evidence>
<proteinExistence type="predicted"/>
<keyword evidence="1" id="KW-0472">Membrane</keyword>